<name>A0ABV3LLE6_9MICO</name>
<dbReference type="Pfam" id="PF11579">
    <property type="entry name" value="DUF3238"/>
    <property type="match status" value="1"/>
</dbReference>
<comment type="caution">
    <text evidence="1">The sequence shown here is derived from an EMBL/GenBank/DDBJ whole genome shotgun (WGS) entry which is preliminary data.</text>
</comment>
<dbReference type="EMBL" id="JBFBMH010000050">
    <property type="protein sequence ID" value="MEW1976746.1"/>
    <property type="molecule type" value="Genomic_DNA"/>
</dbReference>
<proteinExistence type="predicted"/>
<organism evidence="1 2">
    <name type="scientific">Microbacterium profundi</name>
    <dbReference type="NCBI Taxonomy" id="450380"/>
    <lineage>
        <taxon>Bacteria</taxon>
        <taxon>Bacillati</taxon>
        <taxon>Actinomycetota</taxon>
        <taxon>Actinomycetes</taxon>
        <taxon>Micrococcales</taxon>
        <taxon>Microbacteriaceae</taxon>
        <taxon>Microbacterium</taxon>
    </lineage>
</organism>
<protein>
    <submittedName>
        <fullName evidence="1">DUF3238 domain-containing protein</fullName>
    </submittedName>
</protein>
<dbReference type="Proteomes" id="UP001553715">
    <property type="component" value="Unassembled WGS sequence"/>
</dbReference>
<evidence type="ECO:0000313" key="1">
    <source>
        <dbReference type="EMBL" id="MEW1976746.1"/>
    </source>
</evidence>
<sequence length="369" mass="40160">MAGLTSEGEPVVITTLFTSPLEPTEQKAEEPGLNGWVEGETYFTDGEPQRESTKVLLADLPQIAPESFIPEQTTAIASTSFSLAWAEGAGTAFDVYRDGELIGTSSDGTYADSGLEPETEYTYQVKSAEGDAIIEHTYSVETLPTDASATMRSSKDPLAVLAVPPSAGWFLYDTFITDQYVPLTTLMQASGCVGQIGQKYGGNNRVYTTPSLWDHPWQYRGVKTGAMAKVDFVNGSPYTMQDKLVAPTYLYNQNGSLAETRTASANGIKFLDQAASSTLYQFRVSHTVGNPFCTSGAIRYEANVNIWKSGVMQLNGYRHPVPHHESYGLFTFSNGSNAWIQMYRGANQSFDCLSGLCATQLLSKTYTPS</sequence>
<dbReference type="InterPro" id="IPR021631">
    <property type="entry name" value="DUF3238"/>
</dbReference>
<dbReference type="Gene3D" id="2.60.40.10">
    <property type="entry name" value="Immunoglobulins"/>
    <property type="match status" value="1"/>
</dbReference>
<keyword evidence="2" id="KW-1185">Reference proteome</keyword>
<dbReference type="InterPro" id="IPR013783">
    <property type="entry name" value="Ig-like_fold"/>
</dbReference>
<reference evidence="1 2" key="1">
    <citation type="submission" date="2024-06" db="EMBL/GenBank/DDBJ databases">
        <title>The Natural Products Discovery Center: Release of the First 8490 Sequenced Strains for Exploring Actinobacteria Biosynthetic Diversity.</title>
        <authorList>
            <person name="Kalkreuter E."/>
            <person name="Kautsar S.A."/>
            <person name="Yang D."/>
            <person name="Bader C.D."/>
            <person name="Teijaro C.N."/>
            <person name="Fluegel L."/>
            <person name="Davis C.M."/>
            <person name="Simpson J.R."/>
            <person name="Lauterbach L."/>
            <person name="Steele A.D."/>
            <person name="Gui C."/>
            <person name="Meng S."/>
            <person name="Li G."/>
            <person name="Viehrig K."/>
            <person name="Ye F."/>
            <person name="Su P."/>
            <person name="Kiefer A.F."/>
            <person name="Nichols A."/>
            <person name="Cepeda A.J."/>
            <person name="Yan W."/>
            <person name="Fan B."/>
            <person name="Jiang Y."/>
            <person name="Adhikari A."/>
            <person name="Zheng C.-J."/>
            <person name="Schuster L."/>
            <person name="Cowan T.M."/>
            <person name="Smanski M.J."/>
            <person name="Chevrette M.G."/>
            <person name="De Carvalho L.P.S."/>
            <person name="Shen B."/>
        </authorList>
    </citation>
    <scope>NUCLEOTIDE SEQUENCE [LARGE SCALE GENOMIC DNA]</scope>
    <source>
        <strain evidence="1 2">NPDC077434</strain>
    </source>
</reference>
<accession>A0ABV3LLE6</accession>
<dbReference type="RefSeq" id="WP_366233557.1">
    <property type="nucleotide sequence ID" value="NZ_JBFBMH010000050.1"/>
</dbReference>
<evidence type="ECO:0000313" key="2">
    <source>
        <dbReference type="Proteomes" id="UP001553715"/>
    </source>
</evidence>
<gene>
    <name evidence="1" type="ORF">AB0301_16980</name>
</gene>